<keyword evidence="2" id="KW-1133">Transmembrane helix</keyword>
<proteinExistence type="predicted"/>
<evidence type="ECO:0000256" key="1">
    <source>
        <dbReference type="SAM" id="MobiDB-lite"/>
    </source>
</evidence>
<evidence type="ECO:0000256" key="3">
    <source>
        <dbReference type="SAM" id="SignalP"/>
    </source>
</evidence>
<dbReference type="InterPro" id="IPR052304">
    <property type="entry name" value="PTTG1IP"/>
</dbReference>
<feature type="signal peptide" evidence="3">
    <location>
        <begin position="1"/>
        <end position="26"/>
    </location>
</feature>
<feature type="compositionally biased region" description="Basic and acidic residues" evidence="1">
    <location>
        <begin position="117"/>
        <end position="146"/>
    </location>
</feature>
<keyword evidence="4" id="KW-1185">Reference proteome</keyword>
<evidence type="ECO:0000256" key="2">
    <source>
        <dbReference type="SAM" id="Phobius"/>
    </source>
</evidence>
<dbReference type="AlphaFoldDB" id="A0AAJ7U7D4"/>
<dbReference type="GO" id="GO:0006606">
    <property type="term" value="P:protein import into nucleus"/>
    <property type="evidence" value="ECO:0007669"/>
    <property type="project" value="TreeGrafter"/>
</dbReference>
<keyword evidence="3" id="KW-0732">Signal</keyword>
<dbReference type="PANTHER" id="PTHR15191:SF3">
    <property type="entry name" value="PITUITARY TUMOR-TRANSFORMING GENE PROTEIN-BINDING FACTOR"/>
    <property type="match status" value="1"/>
</dbReference>
<feature type="transmembrane region" description="Helical" evidence="2">
    <location>
        <begin position="86"/>
        <end position="110"/>
    </location>
</feature>
<dbReference type="KEGG" id="pmrn:116954644"/>
<feature type="region of interest" description="Disordered" evidence="1">
    <location>
        <begin position="115"/>
        <end position="146"/>
    </location>
</feature>
<dbReference type="GeneID" id="116954644"/>
<dbReference type="PANTHER" id="PTHR15191">
    <property type="entry name" value="PROTEIN CBG20567"/>
    <property type="match status" value="1"/>
</dbReference>
<sequence>MATRRLLLVVAVAALTLCGLPGLGAAQDCSSLNNSSCEKCLKNVTCLWCNTNSRCMDYPVKRILPHTEDCALSAARWGVCWVNFEALIIAMSVVGGILLLGLATCCYCCCRSRKSGPTREDERLHQQQEERRAQSEERRADRKARHDEIRKKYGLIKDDHAYSRLASA</sequence>
<accession>A0AAJ7U7D4</accession>
<name>A0AAJ7U7D4_PETMA</name>
<gene>
    <name evidence="5" type="primary">LOC116954644</name>
</gene>
<organism evidence="4 5">
    <name type="scientific">Petromyzon marinus</name>
    <name type="common">Sea lamprey</name>
    <dbReference type="NCBI Taxonomy" id="7757"/>
    <lineage>
        <taxon>Eukaryota</taxon>
        <taxon>Metazoa</taxon>
        <taxon>Chordata</taxon>
        <taxon>Craniata</taxon>
        <taxon>Vertebrata</taxon>
        <taxon>Cyclostomata</taxon>
        <taxon>Hyperoartia</taxon>
        <taxon>Petromyzontiformes</taxon>
        <taxon>Petromyzontidae</taxon>
        <taxon>Petromyzon</taxon>
    </lineage>
</organism>
<dbReference type="RefSeq" id="XP_032831208.1">
    <property type="nucleotide sequence ID" value="XM_032975317.1"/>
</dbReference>
<feature type="chain" id="PRO_5042565678" evidence="3">
    <location>
        <begin position="27"/>
        <end position="168"/>
    </location>
</feature>
<evidence type="ECO:0000313" key="4">
    <source>
        <dbReference type="Proteomes" id="UP001318040"/>
    </source>
</evidence>
<evidence type="ECO:0000313" key="5">
    <source>
        <dbReference type="RefSeq" id="XP_032831208.1"/>
    </source>
</evidence>
<keyword evidence="2" id="KW-0472">Membrane</keyword>
<dbReference type="Proteomes" id="UP001318040">
    <property type="component" value="Chromosome 56"/>
</dbReference>
<protein>
    <submittedName>
        <fullName evidence="5">Pituitary tumor-transforming gene 1 protein-interacting protein-like</fullName>
    </submittedName>
</protein>
<reference evidence="5" key="1">
    <citation type="submission" date="2025-08" db="UniProtKB">
        <authorList>
            <consortium name="RefSeq"/>
        </authorList>
    </citation>
    <scope>IDENTIFICATION</scope>
    <source>
        <tissue evidence="5">Sperm</tissue>
    </source>
</reference>
<dbReference type="GO" id="GO:0005737">
    <property type="term" value="C:cytoplasm"/>
    <property type="evidence" value="ECO:0007669"/>
    <property type="project" value="TreeGrafter"/>
</dbReference>
<dbReference type="GO" id="GO:0005634">
    <property type="term" value="C:nucleus"/>
    <property type="evidence" value="ECO:0007669"/>
    <property type="project" value="TreeGrafter"/>
</dbReference>
<keyword evidence="2" id="KW-0812">Transmembrane</keyword>